<feature type="non-terminal residue" evidence="1">
    <location>
        <position position="64"/>
    </location>
</feature>
<dbReference type="AlphaFoldDB" id="A0AAD1SN46"/>
<name>A0AAD1SN46_PELCU</name>
<evidence type="ECO:0000313" key="1">
    <source>
        <dbReference type="EMBL" id="CAH2306369.1"/>
    </source>
</evidence>
<accession>A0AAD1SN46</accession>
<reference evidence="1" key="1">
    <citation type="submission" date="2022-03" db="EMBL/GenBank/DDBJ databases">
        <authorList>
            <person name="Alioto T."/>
            <person name="Alioto T."/>
            <person name="Gomez Garrido J."/>
        </authorList>
    </citation>
    <scope>NUCLEOTIDE SEQUENCE</scope>
</reference>
<evidence type="ECO:0000313" key="2">
    <source>
        <dbReference type="Proteomes" id="UP001295444"/>
    </source>
</evidence>
<protein>
    <submittedName>
        <fullName evidence="1">Uncharacterized protein</fullName>
    </submittedName>
</protein>
<proteinExistence type="predicted"/>
<sequence>METVMSENTLPSEPRITQMQPLLISGYCCCVHNSTPAEVMSLNAGMVAATIFGRSDLCKEIRSK</sequence>
<keyword evidence="2" id="KW-1185">Reference proteome</keyword>
<organism evidence="1 2">
    <name type="scientific">Pelobates cultripes</name>
    <name type="common">Western spadefoot toad</name>
    <dbReference type="NCBI Taxonomy" id="61616"/>
    <lineage>
        <taxon>Eukaryota</taxon>
        <taxon>Metazoa</taxon>
        <taxon>Chordata</taxon>
        <taxon>Craniata</taxon>
        <taxon>Vertebrata</taxon>
        <taxon>Euteleostomi</taxon>
        <taxon>Amphibia</taxon>
        <taxon>Batrachia</taxon>
        <taxon>Anura</taxon>
        <taxon>Pelobatoidea</taxon>
        <taxon>Pelobatidae</taxon>
        <taxon>Pelobates</taxon>
    </lineage>
</organism>
<dbReference type="Proteomes" id="UP001295444">
    <property type="component" value="Chromosome 07"/>
</dbReference>
<dbReference type="EMBL" id="OW240918">
    <property type="protein sequence ID" value="CAH2306369.1"/>
    <property type="molecule type" value="Genomic_DNA"/>
</dbReference>
<gene>
    <name evidence="1" type="ORF">PECUL_23A037096</name>
</gene>